<comment type="caution">
    <text evidence="1">The sequence shown here is derived from an EMBL/GenBank/DDBJ whole genome shotgun (WGS) entry which is preliminary data.</text>
</comment>
<protein>
    <submittedName>
        <fullName evidence="1">Uncharacterized protein</fullName>
    </submittedName>
</protein>
<accession>A0A645C240</accession>
<reference evidence="1" key="1">
    <citation type="submission" date="2019-08" db="EMBL/GenBank/DDBJ databases">
        <authorList>
            <person name="Kucharzyk K."/>
            <person name="Murdoch R.W."/>
            <person name="Higgins S."/>
            <person name="Loffler F."/>
        </authorList>
    </citation>
    <scope>NUCLEOTIDE SEQUENCE</scope>
</reference>
<name>A0A645C240_9ZZZZ</name>
<gene>
    <name evidence="1" type="ORF">SDC9_118573</name>
</gene>
<sequence>MFSRSTQNIDNFAFWIFGIGIPFQHSYHHFVSITGIKHFSFWNKNIGIEVLFVAYHETKIFVLDELKSSHKFLAAPFYDF</sequence>
<proteinExistence type="predicted"/>
<dbReference type="AlphaFoldDB" id="A0A645C240"/>
<dbReference type="EMBL" id="VSSQ01024216">
    <property type="protein sequence ID" value="MPM71605.1"/>
    <property type="molecule type" value="Genomic_DNA"/>
</dbReference>
<evidence type="ECO:0000313" key="1">
    <source>
        <dbReference type="EMBL" id="MPM71605.1"/>
    </source>
</evidence>
<organism evidence="1">
    <name type="scientific">bioreactor metagenome</name>
    <dbReference type="NCBI Taxonomy" id="1076179"/>
    <lineage>
        <taxon>unclassified sequences</taxon>
        <taxon>metagenomes</taxon>
        <taxon>ecological metagenomes</taxon>
    </lineage>
</organism>